<evidence type="ECO:0000313" key="1">
    <source>
        <dbReference type="EMBL" id="QLJ52525.1"/>
    </source>
</evidence>
<dbReference type="EMBL" id="CP058998">
    <property type="protein sequence ID" value="QLJ52525.1"/>
    <property type="molecule type" value="Genomic_DNA"/>
</dbReference>
<dbReference type="EMBL" id="CP058998">
    <property type="protein sequence ID" value="QLJ52562.1"/>
    <property type="molecule type" value="Genomic_DNA"/>
</dbReference>
<dbReference type="AlphaFoldDB" id="A0A7D5XBP7"/>
<dbReference type="KEGG" id="flt:Sv326_0387"/>
<reference evidence="1" key="1">
    <citation type="journal article" date="2020" name="Appl. Environ. Microbiol.">
        <title>Metabolic Diversity and Evolutionary History of the Archaeal Phylum 'Candidatus Micrarchaeota' Uncovered from a Freshwater Lake Metagenome.</title>
        <authorList>
            <person name="Kadnikov V.V."/>
            <person name="Savvichev A.S."/>
            <person name="Mardanov A.V."/>
            <person name="Beletsky A.V."/>
            <person name="Chupakov A.V."/>
            <person name="Kokryatskaya N.M."/>
            <person name="Pimenov N.V."/>
            <person name="Ravin N.V."/>
        </authorList>
    </citation>
    <scope>NUCLEOTIDE SEQUENCE</scope>
    <source>
        <strain evidence="1">Sv326</strain>
    </source>
</reference>
<name>A0A7D5XBP7_FERL1</name>
<dbReference type="KEGG" id="flt:Sv326_0424"/>
<gene>
    <name evidence="1" type="ORF">Sv326_0350</name>
    <name evidence="2" type="ORF">Sv326_0387</name>
    <name evidence="3" type="ORF">Sv326_0424</name>
</gene>
<organism evidence="1 4">
    <name type="scientific">Fermentimicrarchaeum limneticum</name>
    <dbReference type="NCBI Taxonomy" id="2795018"/>
    <lineage>
        <taxon>Archaea</taxon>
        <taxon>Candidatus Micrarchaeota</taxon>
        <taxon>Candidatus Fermentimicrarchaeales</taxon>
        <taxon>Candidatus Fermentimicrarchaeaceae</taxon>
        <taxon>Candidatus Fermentimicrarchaeum</taxon>
    </lineage>
</organism>
<dbReference type="EMBL" id="CP058998">
    <property type="protein sequence ID" value="QLJ52599.1"/>
    <property type="molecule type" value="Genomic_DNA"/>
</dbReference>
<protein>
    <submittedName>
        <fullName evidence="1">Uncharacterized protein</fullName>
    </submittedName>
</protein>
<evidence type="ECO:0000313" key="2">
    <source>
        <dbReference type="EMBL" id="QLJ52562.1"/>
    </source>
</evidence>
<dbReference type="KEGG" id="flt:Sv326_0350"/>
<sequence length="75" mass="8579">MEKIKLNAKCTEIKTVTTETDEGEKEQIRTSFTEVKNKEDEVPPQKVSITGKKLKIAVGEEIQFELFPPQKKLTE</sequence>
<proteinExistence type="predicted"/>
<reference evidence="4" key="2">
    <citation type="submission" date="2020-07" db="EMBL/GenBank/DDBJ databases">
        <title>Metabolic diversity and evolutionary history of the archaeal phylum ###Micrarchaeota### uncovered from a freshwater lake metagenome.</title>
        <authorList>
            <person name="Kadnikov V.V."/>
            <person name="Savvichev A.S."/>
            <person name="Mardanov A.V."/>
            <person name="Beletsky A.V."/>
            <person name="Chupakov A.V."/>
            <person name="Kokryatskaya N.M."/>
            <person name="Pimenov N.V."/>
            <person name="Ravin N.V."/>
        </authorList>
    </citation>
    <scope>NUCLEOTIDE SEQUENCE [LARGE SCALE GENOMIC DNA]</scope>
</reference>
<evidence type="ECO:0000313" key="4">
    <source>
        <dbReference type="Proteomes" id="UP000510821"/>
    </source>
</evidence>
<accession>A0A7D5XBP7</accession>
<evidence type="ECO:0000313" key="3">
    <source>
        <dbReference type="EMBL" id="QLJ52599.1"/>
    </source>
</evidence>
<dbReference type="Proteomes" id="UP000510821">
    <property type="component" value="Chromosome"/>
</dbReference>